<gene>
    <name evidence="1" type="ORF">OBE_15743</name>
</gene>
<keyword evidence="1" id="KW-0808">Transferase</keyword>
<comment type="caution">
    <text evidence="1">The sequence shown here is derived from an EMBL/GenBank/DDBJ whole genome shotgun (WGS) entry which is preliminary data.</text>
</comment>
<organism evidence="1">
    <name type="scientific">human gut metagenome</name>
    <dbReference type="NCBI Taxonomy" id="408170"/>
    <lineage>
        <taxon>unclassified sequences</taxon>
        <taxon>metagenomes</taxon>
        <taxon>organismal metagenomes</taxon>
    </lineage>
</organism>
<dbReference type="EMBL" id="AJWZ01010818">
    <property type="protein sequence ID" value="EKC47373.1"/>
    <property type="molecule type" value="Genomic_DNA"/>
</dbReference>
<name>K1RPQ3_9ZZZZ</name>
<dbReference type="SUPFAM" id="SSF53756">
    <property type="entry name" value="UDP-Glycosyltransferase/glycogen phosphorylase"/>
    <property type="match status" value="1"/>
</dbReference>
<dbReference type="AlphaFoldDB" id="K1RPQ3"/>
<proteinExistence type="predicted"/>
<sequence>MSQANVDYVLKANPNVKPGKVEICPNSIEVIDESVNEKTRINIRNKYGIPLDKKVFVYGGNLGKPQGINFFIDCLKSQENNKEVFFFSSR</sequence>
<evidence type="ECO:0000313" key="1">
    <source>
        <dbReference type="EMBL" id="EKC47373.1"/>
    </source>
</evidence>
<protein>
    <submittedName>
        <fullName evidence="1">Glycosyltransferase</fullName>
    </submittedName>
</protein>
<accession>K1RPQ3</accession>
<reference evidence="1" key="1">
    <citation type="journal article" date="2013" name="Environ. Microbiol.">
        <title>Microbiota from the distal guts of lean and obese adolescents exhibit partial functional redundancy besides clear differences in community structure.</title>
        <authorList>
            <person name="Ferrer M."/>
            <person name="Ruiz A."/>
            <person name="Lanza F."/>
            <person name="Haange S.B."/>
            <person name="Oberbach A."/>
            <person name="Till H."/>
            <person name="Bargiela R."/>
            <person name="Campoy C."/>
            <person name="Segura M.T."/>
            <person name="Richter M."/>
            <person name="von Bergen M."/>
            <person name="Seifert J."/>
            <person name="Suarez A."/>
        </authorList>
    </citation>
    <scope>NUCLEOTIDE SEQUENCE</scope>
</reference>
<dbReference type="Gene3D" id="3.40.50.2000">
    <property type="entry name" value="Glycogen Phosphorylase B"/>
    <property type="match status" value="2"/>
</dbReference>
<dbReference type="GO" id="GO:0016740">
    <property type="term" value="F:transferase activity"/>
    <property type="evidence" value="ECO:0007669"/>
    <property type="project" value="UniProtKB-KW"/>
</dbReference>